<gene>
    <name evidence="4" type="ORF">SAMN05216389_1204</name>
</gene>
<dbReference type="EMBL" id="FOHE01000020">
    <property type="protein sequence ID" value="SET67242.1"/>
    <property type="molecule type" value="Genomic_DNA"/>
</dbReference>
<dbReference type="SUPFAM" id="SSF54285">
    <property type="entry name" value="MoaD/ThiS"/>
    <property type="match status" value="1"/>
</dbReference>
<dbReference type="RefSeq" id="WP_090871891.1">
    <property type="nucleotide sequence ID" value="NZ_FOHE01000020.1"/>
</dbReference>
<evidence type="ECO:0000256" key="2">
    <source>
        <dbReference type="ARBA" id="ARBA00024200"/>
    </source>
</evidence>
<dbReference type="UniPathway" id="UPA00344"/>
<sequence>MIRILLFAHLQDELGTESIEMDGEMTIKELKNNLLLDYPSLRLDSVMVAVNEEYALDDDIVKSGDTIALIPPVSGG</sequence>
<evidence type="ECO:0000256" key="3">
    <source>
        <dbReference type="ARBA" id="ARBA00024247"/>
    </source>
</evidence>
<dbReference type="InterPro" id="IPR044672">
    <property type="entry name" value="MOCS2A"/>
</dbReference>
<dbReference type="PANTHER" id="PTHR33359:SF1">
    <property type="entry name" value="MOLYBDOPTERIN SYNTHASE SULFUR CARRIER SUBUNIT"/>
    <property type="match status" value="1"/>
</dbReference>
<evidence type="ECO:0000313" key="5">
    <source>
        <dbReference type="Proteomes" id="UP000198618"/>
    </source>
</evidence>
<name>A0A1I0G8D2_9BACI</name>
<comment type="similarity">
    <text evidence="2">Belongs to the MoaD family.</text>
</comment>
<evidence type="ECO:0000313" key="4">
    <source>
        <dbReference type="EMBL" id="SET67242.1"/>
    </source>
</evidence>
<dbReference type="GO" id="GO:0006777">
    <property type="term" value="P:Mo-molybdopterin cofactor biosynthetic process"/>
    <property type="evidence" value="ECO:0007669"/>
    <property type="project" value="InterPro"/>
</dbReference>
<dbReference type="InterPro" id="IPR012675">
    <property type="entry name" value="Beta-grasp_dom_sf"/>
</dbReference>
<dbReference type="Pfam" id="PF02597">
    <property type="entry name" value="ThiS"/>
    <property type="match status" value="1"/>
</dbReference>
<dbReference type="CDD" id="cd00754">
    <property type="entry name" value="Ubl_MoaD"/>
    <property type="match status" value="1"/>
</dbReference>
<dbReference type="AlphaFoldDB" id="A0A1I0G8D2"/>
<organism evidence="4 5">
    <name type="scientific">Oceanobacillus limi</name>
    <dbReference type="NCBI Taxonomy" id="930131"/>
    <lineage>
        <taxon>Bacteria</taxon>
        <taxon>Bacillati</taxon>
        <taxon>Bacillota</taxon>
        <taxon>Bacilli</taxon>
        <taxon>Bacillales</taxon>
        <taxon>Bacillaceae</taxon>
        <taxon>Oceanobacillus</taxon>
    </lineage>
</organism>
<keyword evidence="1" id="KW-0547">Nucleotide-binding</keyword>
<reference evidence="4 5" key="1">
    <citation type="submission" date="2016-10" db="EMBL/GenBank/DDBJ databases">
        <authorList>
            <person name="de Groot N.N."/>
        </authorList>
    </citation>
    <scope>NUCLEOTIDE SEQUENCE [LARGE SCALE GENOMIC DNA]</scope>
    <source>
        <strain evidence="4 5">IBRC-M 10780</strain>
    </source>
</reference>
<protein>
    <recommendedName>
        <fullName evidence="3">Molybdopterin synthase sulfur carrier subunit</fullName>
    </recommendedName>
</protein>
<dbReference type="InterPro" id="IPR003749">
    <property type="entry name" value="ThiS/MoaD-like"/>
</dbReference>
<dbReference type="OrthoDB" id="9801945at2"/>
<keyword evidence="5" id="KW-1185">Reference proteome</keyword>
<dbReference type="Proteomes" id="UP000198618">
    <property type="component" value="Unassembled WGS sequence"/>
</dbReference>
<dbReference type="STRING" id="930131.SAMN05216389_1204"/>
<accession>A0A1I0G8D2</accession>
<evidence type="ECO:0000256" key="1">
    <source>
        <dbReference type="ARBA" id="ARBA00022741"/>
    </source>
</evidence>
<dbReference type="Gene3D" id="3.10.20.30">
    <property type="match status" value="1"/>
</dbReference>
<dbReference type="NCBIfam" id="TIGR01682">
    <property type="entry name" value="moaD"/>
    <property type="match status" value="1"/>
</dbReference>
<dbReference type="PANTHER" id="PTHR33359">
    <property type="entry name" value="MOLYBDOPTERIN SYNTHASE SULFUR CARRIER SUBUNIT"/>
    <property type="match status" value="1"/>
</dbReference>
<dbReference type="GO" id="GO:0000166">
    <property type="term" value="F:nucleotide binding"/>
    <property type="evidence" value="ECO:0007669"/>
    <property type="project" value="UniProtKB-KW"/>
</dbReference>
<dbReference type="InterPro" id="IPR016155">
    <property type="entry name" value="Mopterin_synth/thiamin_S_b"/>
</dbReference>
<proteinExistence type="inferred from homology"/>
<dbReference type="GO" id="GO:1990133">
    <property type="term" value="C:molybdopterin adenylyltransferase complex"/>
    <property type="evidence" value="ECO:0007669"/>
    <property type="project" value="TreeGrafter"/>
</dbReference>